<dbReference type="AlphaFoldDB" id="A0A8H7ZAQ2"/>
<evidence type="ECO:0000313" key="1">
    <source>
        <dbReference type="EMBL" id="KAG5305303.1"/>
    </source>
</evidence>
<gene>
    <name evidence="1" type="ORF">I7I52_03917</name>
</gene>
<evidence type="ECO:0000313" key="2">
    <source>
        <dbReference type="Proteomes" id="UP000670092"/>
    </source>
</evidence>
<accession>A0A8H7ZAQ2</accession>
<comment type="caution">
    <text evidence="1">The sequence shown here is derived from an EMBL/GenBank/DDBJ whole genome shotgun (WGS) entry which is preliminary data.</text>
</comment>
<name>A0A8H7ZAQ2_AJECA</name>
<proteinExistence type="predicted"/>
<dbReference type="Proteomes" id="UP000670092">
    <property type="component" value="Unassembled WGS sequence"/>
</dbReference>
<dbReference type="VEuPathDB" id="FungiDB:I7I52_03917"/>
<organism evidence="1 2">
    <name type="scientific">Ajellomyces capsulatus</name>
    <name type="common">Darling's disease fungus</name>
    <name type="synonym">Histoplasma capsulatum</name>
    <dbReference type="NCBI Taxonomy" id="5037"/>
    <lineage>
        <taxon>Eukaryota</taxon>
        <taxon>Fungi</taxon>
        <taxon>Dikarya</taxon>
        <taxon>Ascomycota</taxon>
        <taxon>Pezizomycotina</taxon>
        <taxon>Eurotiomycetes</taxon>
        <taxon>Eurotiomycetidae</taxon>
        <taxon>Onygenales</taxon>
        <taxon>Ajellomycetaceae</taxon>
        <taxon>Histoplasma</taxon>
    </lineage>
</organism>
<protein>
    <submittedName>
        <fullName evidence="1">Uncharacterized protein</fullName>
    </submittedName>
</protein>
<reference evidence="1 2" key="1">
    <citation type="submission" date="2021-01" db="EMBL/GenBank/DDBJ databases">
        <title>Chromosome-level genome assembly of a human fungal pathogen reveals clustering of transcriptionally co-regulated genes.</title>
        <authorList>
            <person name="Voorhies M."/>
            <person name="Cohen S."/>
            <person name="Shea T.P."/>
            <person name="Petrus S."/>
            <person name="Munoz J.F."/>
            <person name="Poplawski S."/>
            <person name="Goldman W.E."/>
            <person name="Michael T."/>
            <person name="Cuomo C.A."/>
            <person name="Sil A."/>
            <person name="Beyhan S."/>
        </authorList>
    </citation>
    <scope>NUCLEOTIDE SEQUENCE [LARGE SCALE GENOMIC DNA]</scope>
    <source>
        <strain evidence="1 2">G184AR</strain>
    </source>
</reference>
<sequence length="87" mass="9405">MTASNHSIRNETSCPEWPLAKMVRTLCSTQAESASLACFEFCSALRLAIPPADVETSQMQPWPIAVGQKHHSAHTYPSPLTGMHGPG</sequence>
<dbReference type="EMBL" id="JAEVHI010000001">
    <property type="protein sequence ID" value="KAG5305303.1"/>
    <property type="molecule type" value="Genomic_DNA"/>
</dbReference>